<dbReference type="GO" id="GO:0004222">
    <property type="term" value="F:metalloendopeptidase activity"/>
    <property type="evidence" value="ECO:0007669"/>
    <property type="project" value="TreeGrafter"/>
</dbReference>
<protein>
    <submittedName>
        <fullName evidence="9">Peptidase M23</fullName>
    </submittedName>
</protein>
<keyword evidence="10" id="KW-1185">Reference proteome</keyword>
<comment type="cofactor">
    <cofactor evidence="1">
        <name>Zn(2+)</name>
        <dbReference type="ChEBI" id="CHEBI:29105"/>
    </cofactor>
</comment>
<dbReference type="PANTHER" id="PTHR21666:SF288">
    <property type="entry name" value="CELL DIVISION PROTEIN YTFB"/>
    <property type="match status" value="1"/>
</dbReference>
<proteinExistence type="predicted"/>
<sequence length="442" mass="47602">MKPAYLPPLKTLIQSHRRPVMGALGILMLGTGVVAFGVSPTLPDAAQWPVRQVVEPVDASIALPVLTGSNPEFLVHQSQLTRRDDSVQTLLRRLGIDDRDAQMFLARDATSRLLLAGAPGKLASVTRTPEGRLKTLSVRWVDANNQRVSRLVVERQDGGYASRLEQPTPRRLVQFGSLTIRSSFYAATDQAGIPDAIAEQAVEAFAGDIDFQRDLQRGARFSLVYEAFELDGEILFTGRLLGAEIQSGKETHQAMWFQVPGKAGEFVNLDGSSQRRAYLASPLAFSRVTSSYGSRIHPVFGVQKAHKGTDYGAPAGTPIRTVADGVVTFSGWQGGYGNYVVIRHPDQAATAYAHLGRIAVQLGQRVEQGQTIGTVGSTGTATGPNLHFEYLVKGERTNPSRIASDSSASTVVIANLPGFKQEAKAMREQLVTAAAVALANAQ</sequence>
<evidence type="ECO:0000256" key="6">
    <source>
        <dbReference type="ARBA" id="ARBA00023049"/>
    </source>
</evidence>
<keyword evidence="5" id="KW-0862">Zinc</keyword>
<dbReference type="InterPro" id="IPR050570">
    <property type="entry name" value="Cell_wall_metabolism_enzyme"/>
</dbReference>
<feature type="domain" description="M23ase beta-sheet core" evidence="8">
    <location>
        <begin position="305"/>
        <end position="399"/>
    </location>
</feature>
<dbReference type="InterPro" id="IPR016047">
    <property type="entry name" value="M23ase_b-sheet_dom"/>
</dbReference>
<evidence type="ECO:0000256" key="4">
    <source>
        <dbReference type="ARBA" id="ARBA00022801"/>
    </source>
</evidence>
<keyword evidence="7" id="KW-0812">Transmembrane</keyword>
<keyword evidence="3" id="KW-0479">Metal-binding</keyword>
<dbReference type="Gene3D" id="3.10.450.350">
    <property type="match status" value="2"/>
</dbReference>
<keyword evidence="7" id="KW-1133">Transmembrane helix</keyword>
<dbReference type="AlphaFoldDB" id="A0A2S9K2M8"/>
<dbReference type="GO" id="GO:0006508">
    <property type="term" value="P:proteolysis"/>
    <property type="evidence" value="ECO:0007669"/>
    <property type="project" value="UniProtKB-KW"/>
</dbReference>
<evidence type="ECO:0000256" key="3">
    <source>
        <dbReference type="ARBA" id="ARBA00022723"/>
    </source>
</evidence>
<dbReference type="SUPFAM" id="SSF51261">
    <property type="entry name" value="Duplicated hybrid motif"/>
    <property type="match status" value="1"/>
</dbReference>
<gene>
    <name evidence="9" type="ORF">C6P64_13075</name>
</gene>
<dbReference type="Pfam" id="PF01551">
    <property type="entry name" value="Peptidase_M23"/>
    <property type="match status" value="1"/>
</dbReference>
<keyword evidence="4" id="KW-0378">Hydrolase</keyword>
<evidence type="ECO:0000256" key="5">
    <source>
        <dbReference type="ARBA" id="ARBA00022833"/>
    </source>
</evidence>
<accession>A0A2S9K2M8</accession>
<dbReference type="EMBL" id="PVLQ01000051">
    <property type="protein sequence ID" value="PRD64709.1"/>
    <property type="molecule type" value="Genomic_DNA"/>
</dbReference>
<dbReference type="OrthoDB" id="9815245at2"/>
<reference evidence="9 10" key="1">
    <citation type="submission" date="2018-03" db="EMBL/GenBank/DDBJ databases">
        <title>Comparative genomics illustrates the genes involved in a hyperalkaliphilic mechanisms of Serpentinomonas isolated from highly-alkaline calcium-rich serpentinized springs.</title>
        <authorList>
            <person name="Suzuki S."/>
            <person name="Ishii S."/>
            <person name="Walworth N."/>
            <person name="Bird L."/>
            <person name="Kuenen J.G."/>
            <person name="Nealson K.H."/>
        </authorList>
    </citation>
    <scope>NUCLEOTIDE SEQUENCE [LARGE SCALE GENOMIC DNA]</scope>
    <source>
        <strain evidence="9 10">P1</strain>
    </source>
</reference>
<evidence type="ECO:0000256" key="1">
    <source>
        <dbReference type="ARBA" id="ARBA00001947"/>
    </source>
</evidence>
<evidence type="ECO:0000313" key="9">
    <source>
        <dbReference type="EMBL" id="PRD64709.1"/>
    </source>
</evidence>
<organism evidence="9 10">
    <name type="scientific">Malikia granosa</name>
    <dbReference type="NCBI Taxonomy" id="263067"/>
    <lineage>
        <taxon>Bacteria</taxon>
        <taxon>Pseudomonadati</taxon>
        <taxon>Pseudomonadota</taxon>
        <taxon>Betaproteobacteria</taxon>
        <taxon>Burkholderiales</taxon>
        <taxon>Comamonadaceae</taxon>
        <taxon>Malikia</taxon>
    </lineage>
</organism>
<evidence type="ECO:0000256" key="2">
    <source>
        <dbReference type="ARBA" id="ARBA00022670"/>
    </source>
</evidence>
<dbReference type="InterPro" id="IPR011055">
    <property type="entry name" value="Dup_hybrid_motif"/>
</dbReference>
<evidence type="ECO:0000256" key="7">
    <source>
        <dbReference type="SAM" id="Phobius"/>
    </source>
</evidence>
<dbReference type="CDD" id="cd12797">
    <property type="entry name" value="M23_peptidase"/>
    <property type="match status" value="1"/>
</dbReference>
<dbReference type="Gene3D" id="2.70.70.10">
    <property type="entry name" value="Glucose Permease (Domain IIA)"/>
    <property type="match status" value="1"/>
</dbReference>
<dbReference type="GO" id="GO:0046872">
    <property type="term" value="F:metal ion binding"/>
    <property type="evidence" value="ECO:0007669"/>
    <property type="project" value="UniProtKB-KW"/>
</dbReference>
<dbReference type="Proteomes" id="UP000238589">
    <property type="component" value="Unassembled WGS sequence"/>
</dbReference>
<evidence type="ECO:0000313" key="10">
    <source>
        <dbReference type="Proteomes" id="UP000238589"/>
    </source>
</evidence>
<feature type="transmembrane region" description="Helical" evidence="7">
    <location>
        <begin position="20"/>
        <end position="42"/>
    </location>
</feature>
<dbReference type="PANTHER" id="PTHR21666">
    <property type="entry name" value="PEPTIDASE-RELATED"/>
    <property type="match status" value="1"/>
</dbReference>
<keyword evidence="2" id="KW-0645">Protease</keyword>
<keyword evidence="7" id="KW-0472">Membrane</keyword>
<dbReference type="RefSeq" id="WP_105749011.1">
    <property type="nucleotide sequence ID" value="NZ_PVLQ01000051.1"/>
</dbReference>
<evidence type="ECO:0000259" key="8">
    <source>
        <dbReference type="Pfam" id="PF01551"/>
    </source>
</evidence>
<comment type="caution">
    <text evidence="9">The sequence shown here is derived from an EMBL/GenBank/DDBJ whole genome shotgun (WGS) entry which is preliminary data.</text>
</comment>
<keyword evidence="6" id="KW-0482">Metalloprotease</keyword>
<name>A0A2S9K2M8_9BURK</name>